<sequence length="313" mass="36230">MGKSEAEVLLEKVQKGFTVERVEDMDEAYLKALKQTLTIVGDTELLSVPPLLTVYNEAPNLNYKITALAVMQDEIGHAHIAYRLLENLDVDVDELLYEREPNRWKNPYAFDFELDNWIELGVFNGLFDRAGYTLLGDAHEHTSYGPWKRALVKVDKEELFHLRNGEIIMKSGMKKPETAKQVQEAVDWMFLMGLEFFGVADNLKSRSAQLDYRLKGRTNDELRQKWLSTAVPFCESIGVNVPAHFDEEKNEYVIDVPFPCQFDVKNKRWLHDEPDTWDGVIKRFKERGPKNEEFVKRIQKGAKELEAMRQEGA</sequence>
<dbReference type="InterPro" id="IPR012347">
    <property type="entry name" value="Ferritin-like"/>
</dbReference>
<dbReference type="SUPFAM" id="SSF47240">
    <property type="entry name" value="Ferritin-like"/>
    <property type="match status" value="1"/>
</dbReference>
<evidence type="ECO:0000313" key="3">
    <source>
        <dbReference type="Proteomes" id="UP000002754"/>
    </source>
</evidence>
<dbReference type="OrthoDB" id="5292502at2"/>
<keyword evidence="3" id="KW-1185">Reference proteome</keyword>
<dbReference type="Proteomes" id="UP000297014">
    <property type="component" value="Unassembled WGS sequence"/>
</dbReference>
<name>A0A094WID8_ALKAL</name>
<dbReference type="GO" id="GO:0010124">
    <property type="term" value="P:phenylacetate catabolic process"/>
    <property type="evidence" value="ECO:0007669"/>
    <property type="project" value="InterPro"/>
</dbReference>
<dbReference type="Gene3D" id="1.20.1260.10">
    <property type="match status" value="1"/>
</dbReference>
<dbReference type="Pfam" id="PF05138">
    <property type="entry name" value="PaaA_PaaC"/>
    <property type="match status" value="1"/>
</dbReference>
<dbReference type="AlphaFoldDB" id="A0A094WID8"/>
<reference evidence="2 4" key="2">
    <citation type="submission" date="2014-01" db="EMBL/GenBank/DDBJ databases">
        <title>Draft genome sequencing of Bacillus alcalophilus CGMCC 1.3604.</title>
        <authorList>
            <person name="Yang J."/>
            <person name="Diao L."/>
            <person name="Yang S."/>
        </authorList>
    </citation>
    <scope>NUCLEOTIDE SEQUENCE [LARGE SCALE GENOMIC DNA]</scope>
    <source>
        <strain evidence="2 4">CGMCC 1.3604</strain>
    </source>
</reference>
<reference evidence="1 3" key="1">
    <citation type="journal article" date="2014" name="Genome Announc.">
        <title>Draft Genome Sequence of Bacillus alcalophilus AV1934, a Classic Alkaliphile Isolated from Human Feces in 1934.</title>
        <authorList>
            <person name="Attie O."/>
            <person name="Jayaprakash A."/>
            <person name="Shah H."/>
            <person name="Paulsen I.T."/>
            <person name="Morino M."/>
            <person name="Takahashi Y."/>
            <person name="Narumi I."/>
            <person name="Sachidanandam R."/>
            <person name="Satoh K."/>
            <person name="Ito M."/>
            <person name="Krulwich T.A."/>
        </authorList>
    </citation>
    <scope>NUCLEOTIDE SEQUENCE [LARGE SCALE GENOMIC DNA]</scope>
    <source>
        <strain evidence="1 3">AV1934</strain>
    </source>
</reference>
<organism evidence="1 3">
    <name type="scientific">Alkalihalobacillus alcalophilus ATCC 27647 = CGMCC 1.3604</name>
    <dbReference type="NCBI Taxonomy" id="1218173"/>
    <lineage>
        <taxon>Bacteria</taxon>
        <taxon>Bacillati</taxon>
        <taxon>Bacillota</taxon>
        <taxon>Bacilli</taxon>
        <taxon>Bacillales</taxon>
        <taxon>Bacillaceae</taxon>
        <taxon>Alkalihalobacillus</taxon>
    </lineage>
</organism>
<evidence type="ECO:0000313" key="2">
    <source>
        <dbReference type="EMBL" id="THG92276.1"/>
    </source>
</evidence>
<dbReference type="PANTHER" id="PTHR30458:SF0">
    <property type="entry name" value="1,2-PHENYLACETYL-COA EPOXIDASE, SUBUNIT C"/>
    <property type="match status" value="1"/>
</dbReference>
<dbReference type="EMBL" id="ALPT02000115">
    <property type="protein sequence ID" value="KGA95668.1"/>
    <property type="molecule type" value="Genomic_DNA"/>
</dbReference>
<dbReference type="InterPro" id="IPR007814">
    <property type="entry name" value="PaaA_PaaC"/>
</dbReference>
<dbReference type="eggNOG" id="COG3396">
    <property type="taxonomic scope" value="Bacteria"/>
</dbReference>
<dbReference type="PANTHER" id="PTHR30458">
    <property type="entry name" value="PHENYLACETIC ACID DEGRADATION PROTEIN PAA"/>
    <property type="match status" value="1"/>
</dbReference>
<dbReference type="RefSeq" id="WP_003320706.1">
    <property type="nucleotide sequence ID" value="NZ_ALPT02000115.1"/>
</dbReference>
<comment type="caution">
    <text evidence="1">The sequence shown here is derived from an EMBL/GenBank/DDBJ whole genome shotgun (WGS) entry which is preliminary data.</text>
</comment>
<dbReference type="InterPro" id="IPR052703">
    <property type="entry name" value="Aromatic_CoA_ox/epox"/>
</dbReference>
<accession>A0A094WID8</accession>
<dbReference type="Proteomes" id="UP000002754">
    <property type="component" value="Unassembled WGS sequence"/>
</dbReference>
<proteinExistence type="predicted"/>
<protein>
    <submittedName>
        <fullName evidence="1 2">Phenylacetic acid catabolic</fullName>
    </submittedName>
</protein>
<evidence type="ECO:0000313" key="4">
    <source>
        <dbReference type="Proteomes" id="UP000297014"/>
    </source>
</evidence>
<dbReference type="GO" id="GO:0005829">
    <property type="term" value="C:cytosol"/>
    <property type="evidence" value="ECO:0007669"/>
    <property type="project" value="TreeGrafter"/>
</dbReference>
<dbReference type="STRING" id="1218173.BALCAV_0221020"/>
<evidence type="ECO:0000313" key="1">
    <source>
        <dbReference type="EMBL" id="KGA95668.1"/>
    </source>
</evidence>
<dbReference type="InterPro" id="IPR009078">
    <property type="entry name" value="Ferritin-like_SF"/>
</dbReference>
<dbReference type="EMBL" id="JALP01000007">
    <property type="protein sequence ID" value="THG92276.1"/>
    <property type="molecule type" value="Genomic_DNA"/>
</dbReference>
<gene>
    <name evidence="2" type="ORF">AJ85_12470</name>
    <name evidence="1" type="ORF">BALCAV_0221020</name>
</gene>